<feature type="compositionally biased region" description="Polar residues" evidence="1">
    <location>
        <begin position="25"/>
        <end position="34"/>
    </location>
</feature>
<protein>
    <recommendedName>
        <fullName evidence="5">Lipoprotein</fullName>
    </recommendedName>
</protein>
<organism evidence="3 4">
    <name type="scientific">Enterococcus pallens ATCC BAA-351</name>
    <dbReference type="NCBI Taxonomy" id="1158607"/>
    <lineage>
        <taxon>Bacteria</taxon>
        <taxon>Bacillati</taxon>
        <taxon>Bacillota</taxon>
        <taxon>Bacilli</taxon>
        <taxon>Lactobacillales</taxon>
        <taxon>Enterococcaceae</taxon>
        <taxon>Enterococcus</taxon>
    </lineage>
</organism>
<evidence type="ECO:0000256" key="2">
    <source>
        <dbReference type="SAM" id="SignalP"/>
    </source>
</evidence>
<sequence>MRKITLISLALAAVLLLTSCRNTDENSSNSNSLDAAQEVSSTSKPSSSKESTTASTTESTMDSTTETSKEAAVDTRNLTADQMKQWVAAIWLKRKNIDLLQDPKYEIVLETKEDKLLYASVKATQVQIDTLDSFRVNSEGFLEESGYFLSKPDQGWIVVSKEYLDTSLVEPVPVTEAASQQGVPTDHERAEMVRTIMQQNQGFDENVLAAIPDEEILAANAGNATNSQIAETAANLLRKYPELQQP</sequence>
<dbReference type="STRING" id="160454.RV10_GL002435"/>
<keyword evidence="4" id="KW-1185">Reference proteome</keyword>
<gene>
    <name evidence="3" type="ORF">UAU_03424</name>
</gene>
<dbReference type="eggNOG" id="ENOG502ZSDB">
    <property type="taxonomic scope" value="Bacteria"/>
</dbReference>
<name>R2S5X0_9ENTE</name>
<feature type="chain" id="PRO_5038409885" description="Lipoprotein" evidence="2">
    <location>
        <begin position="24"/>
        <end position="246"/>
    </location>
</feature>
<feature type="compositionally biased region" description="Low complexity" evidence="1">
    <location>
        <begin position="40"/>
        <end position="66"/>
    </location>
</feature>
<keyword evidence="2" id="KW-0732">Signal</keyword>
<proteinExistence type="predicted"/>
<dbReference type="Proteomes" id="UP000013782">
    <property type="component" value="Unassembled WGS sequence"/>
</dbReference>
<feature type="signal peptide" evidence="2">
    <location>
        <begin position="1"/>
        <end position="23"/>
    </location>
</feature>
<evidence type="ECO:0000313" key="4">
    <source>
        <dbReference type="Proteomes" id="UP000013782"/>
    </source>
</evidence>
<dbReference type="AlphaFoldDB" id="R2S5X0"/>
<dbReference type="RefSeq" id="WP_010758401.1">
    <property type="nucleotide sequence ID" value="NZ_ASWD01000004.1"/>
</dbReference>
<dbReference type="PROSITE" id="PS51257">
    <property type="entry name" value="PROKAR_LIPOPROTEIN"/>
    <property type="match status" value="1"/>
</dbReference>
<feature type="region of interest" description="Disordered" evidence="1">
    <location>
        <begin position="23"/>
        <end position="73"/>
    </location>
</feature>
<evidence type="ECO:0000256" key="1">
    <source>
        <dbReference type="SAM" id="MobiDB-lite"/>
    </source>
</evidence>
<comment type="caution">
    <text evidence="3">The sequence shown here is derived from an EMBL/GenBank/DDBJ whole genome shotgun (WGS) entry which is preliminary data.</text>
</comment>
<accession>R2S5X0</accession>
<dbReference type="PATRIC" id="fig|1158607.3.peg.3414"/>
<evidence type="ECO:0008006" key="5">
    <source>
        <dbReference type="Google" id="ProtNLM"/>
    </source>
</evidence>
<dbReference type="HOGENOM" id="CLU_1127715_0_0_9"/>
<dbReference type="OrthoDB" id="2200318at2"/>
<reference evidence="3 4" key="1">
    <citation type="submission" date="2013-02" db="EMBL/GenBank/DDBJ databases">
        <title>The Genome Sequence of Enterococcus pallens BAA-351.</title>
        <authorList>
            <consortium name="The Broad Institute Genome Sequencing Platform"/>
            <consortium name="The Broad Institute Genome Sequencing Center for Infectious Disease"/>
            <person name="Earl A.M."/>
            <person name="Gilmore M.S."/>
            <person name="Lebreton F."/>
            <person name="Walker B."/>
            <person name="Young S.K."/>
            <person name="Zeng Q."/>
            <person name="Gargeya S."/>
            <person name="Fitzgerald M."/>
            <person name="Haas B."/>
            <person name="Abouelleil A."/>
            <person name="Alvarado L."/>
            <person name="Arachchi H.M."/>
            <person name="Berlin A.M."/>
            <person name="Chapman S.B."/>
            <person name="Dewar J."/>
            <person name="Goldberg J."/>
            <person name="Griggs A."/>
            <person name="Gujja S."/>
            <person name="Hansen M."/>
            <person name="Howarth C."/>
            <person name="Imamovic A."/>
            <person name="Larimer J."/>
            <person name="McCowan C."/>
            <person name="Murphy C."/>
            <person name="Neiman D."/>
            <person name="Pearson M."/>
            <person name="Priest M."/>
            <person name="Roberts A."/>
            <person name="Saif S."/>
            <person name="Shea T."/>
            <person name="Sisk P."/>
            <person name="Sykes S."/>
            <person name="Wortman J."/>
            <person name="Nusbaum C."/>
            <person name="Birren B."/>
        </authorList>
    </citation>
    <scope>NUCLEOTIDE SEQUENCE [LARGE SCALE GENOMIC DNA]</scope>
    <source>
        <strain evidence="3 4">ATCC BAA-351</strain>
    </source>
</reference>
<dbReference type="EMBL" id="AJAQ01000035">
    <property type="protein sequence ID" value="EOH90885.1"/>
    <property type="molecule type" value="Genomic_DNA"/>
</dbReference>
<evidence type="ECO:0000313" key="3">
    <source>
        <dbReference type="EMBL" id="EOH90885.1"/>
    </source>
</evidence>